<sequence length="250" mass="28297">MNNSVTIAYRFEITLQLCFFDGSKPKNNDELQPRLSNFFKNFDSNGGDDLCYQDITMNKNEEKAVKSVRAVKPDTTDQSIPSFVAPSEVDVAKTSPHIHLLTSDQAVVISSSDLKANHSIHQHVEIMTENQMYNKLVKLLEDIMDDMIRKAGNKLDPWLDSWECLAIAPSTEIRQSSKAAERWSNFDVIGSMRSVFGFDSIPSTNAQSNKFCKFVKVVDEEMCGKTVKDDAWNFLLKMVVDFLNCDAMNM</sequence>
<gene>
    <name evidence="1" type="ORF">Tco_1056964</name>
</gene>
<reference evidence="1" key="1">
    <citation type="journal article" date="2022" name="Int. J. Mol. Sci.">
        <title>Draft Genome of Tanacetum Coccineum: Genomic Comparison of Closely Related Tanacetum-Family Plants.</title>
        <authorList>
            <person name="Yamashiro T."/>
            <person name="Shiraishi A."/>
            <person name="Nakayama K."/>
            <person name="Satake H."/>
        </authorList>
    </citation>
    <scope>NUCLEOTIDE SEQUENCE</scope>
</reference>
<evidence type="ECO:0000313" key="1">
    <source>
        <dbReference type="EMBL" id="GJT82622.1"/>
    </source>
</evidence>
<evidence type="ECO:0000313" key="2">
    <source>
        <dbReference type="Proteomes" id="UP001151760"/>
    </source>
</evidence>
<reference evidence="1" key="2">
    <citation type="submission" date="2022-01" db="EMBL/GenBank/DDBJ databases">
        <authorList>
            <person name="Yamashiro T."/>
            <person name="Shiraishi A."/>
            <person name="Satake H."/>
            <person name="Nakayama K."/>
        </authorList>
    </citation>
    <scope>NUCLEOTIDE SEQUENCE</scope>
</reference>
<protein>
    <submittedName>
        <fullName evidence="1">Uncharacterized protein</fullName>
    </submittedName>
</protein>
<keyword evidence="2" id="KW-1185">Reference proteome</keyword>
<comment type="caution">
    <text evidence="1">The sequence shown here is derived from an EMBL/GenBank/DDBJ whole genome shotgun (WGS) entry which is preliminary data.</text>
</comment>
<dbReference type="EMBL" id="BQNB010019185">
    <property type="protein sequence ID" value="GJT82622.1"/>
    <property type="molecule type" value="Genomic_DNA"/>
</dbReference>
<dbReference type="Proteomes" id="UP001151760">
    <property type="component" value="Unassembled WGS sequence"/>
</dbReference>
<accession>A0ABQ5H417</accession>
<organism evidence="1 2">
    <name type="scientific">Tanacetum coccineum</name>
    <dbReference type="NCBI Taxonomy" id="301880"/>
    <lineage>
        <taxon>Eukaryota</taxon>
        <taxon>Viridiplantae</taxon>
        <taxon>Streptophyta</taxon>
        <taxon>Embryophyta</taxon>
        <taxon>Tracheophyta</taxon>
        <taxon>Spermatophyta</taxon>
        <taxon>Magnoliopsida</taxon>
        <taxon>eudicotyledons</taxon>
        <taxon>Gunneridae</taxon>
        <taxon>Pentapetalae</taxon>
        <taxon>asterids</taxon>
        <taxon>campanulids</taxon>
        <taxon>Asterales</taxon>
        <taxon>Asteraceae</taxon>
        <taxon>Asteroideae</taxon>
        <taxon>Anthemideae</taxon>
        <taxon>Anthemidinae</taxon>
        <taxon>Tanacetum</taxon>
    </lineage>
</organism>
<proteinExistence type="predicted"/>
<name>A0ABQ5H417_9ASTR</name>